<evidence type="ECO:0000256" key="2">
    <source>
        <dbReference type="SAM" id="Phobius"/>
    </source>
</evidence>
<evidence type="ECO:0000256" key="1">
    <source>
        <dbReference type="SAM" id="MobiDB-lite"/>
    </source>
</evidence>
<keyword evidence="2" id="KW-0472">Membrane</keyword>
<sequence length="259" mass="25373">MATESTTTTQNTTVRSPDEEPADEAAAAEQRSPAAEERAGRGTARRGGDDGKEPDEDAAGSSTADGDGTGPDAAADAPDSGSGSAGDESGAGEDGEDDEDGGDGGDSGDADDGPRAADSGPGRRQDWAGGAVAVLSAGLGLASLTGTSFSDMLRERKSLIGQIESSAQGSGGSAADQVNSLYGAPWHAAAVVNGIFAALAVVVGALLLAALTGRSRTRSWVKAVALGGVLLGLVGLLVAGGMYFDLFAAQPEVPAAPGQ</sequence>
<evidence type="ECO:0000313" key="3">
    <source>
        <dbReference type="EMBL" id="OEV00199.1"/>
    </source>
</evidence>
<feature type="transmembrane region" description="Helical" evidence="2">
    <location>
        <begin position="223"/>
        <end position="244"/>
    </location>
</feature>
<accession>A0A1E7K8E5</accession>
<feature type="compositionally biased region" description="Low complexity" evidence="1">
    <location>
        <begin position="59"/>
        <end position="88"/>
    </location>
</feature>
<gene>
    <name evidence="3" type="ORF">AN217_23010</name>
</gene>
<feature type="compositionally biased region" description="Acidic residues" evidence="1">
    <location>
        <begin position="90"/>
        <end position="111"/>
    </location>
</feature>
<dbReference type="PATRIC" id="fig|943816.4.peg.4155"/>
<protein>
    <submittedName>
        <fullName evidence="3">Uncharacterized protein</fullName>
    </submittedName>
</protein>
<name>A0A1E7K8E5_9ACTN</name>
<reference evidence="3 4" key="1">
    <citation type="journal article" date="2016" name="Front. Microbiol.">
        <title>Comparative Genomics Analysis of Streptomyces Species Reveals Their Adaptation to the Marine Environment and Their Diversity at the Genomic Level.</title>
        <authorList>
            <person name="Tian X."/>
            <person name="Zhang Z."/>
            <person name="Yang T."/>
            <person name="Chen M."/>
            <person name="Li J."/>
            <person name="Chen F."/>
            <person name="Yang J."/>
            <person name="Li W."/>
            <person name="Zhang B."/>
            <person name="Zhang Z."/>
            <person name="Wu J."/>
            <person name="Zhang C."/>
            <person name="Long L."/>
            <person name="Xiao J."/>
        </authorList>
    </citation>
    <scope>NUCLEOTIDE SEQUENCE [LARGE SCALE GENOMIC DNA]</scope>
    <source>
        <strain evidence="3 4">SCSIO M10379</strain>
    </source>
</reference>
<keyword evidence="2" id="KW-0812">Transmembrane</keyword>
<feature type="region of interest" description="Disordered" evidence="1">
    <location>
        <begin position="1"/>
        <end position="125"/>
    </location>
</feature>
<dbReference type="RefSeq" id="WP_069992747.1">
    <property type="nucleotide sequence ID" value="NZ_LJGV01000022.1"/>
</dbReference>
<organism evidence="3 4">
    <name type="scientific">Streptomyces qinglanensis</name>
    <dbReference type="NCBI Taxonomy" id="943816"/>
    <lineage>
        <taxon>Bacteria</taxon>
        <taxon>Bacillati</taxon>
        <taxon>Actinomycetota</taxon>
        <taxon>Actinomycetes</taxon>
        <taxon>Kitasatosporales</taxon>
        <taxon>Streptomycetaceae</taxon>
        <taxon>Streptomyces</taxon>
    </lineage>
</organism>
<dbReference type="EMBL" id="LJGV01000022">
    <property type="protein sequence ID" value="OEV00199.1"/>
    <property type="molecule type" value="Genomic_DNA"/>
</dbReference>
<feature type="compositionally biased region" description="Low complexity" evidence="1">
    <location>
        <begin position="24"/>
        <end position="33"/>
    </location>
</feature>
<feature type="compositionally biased region" description="Low complexity" evidence="1">
    <location>
        <begin position="1"/>
        <end position="15"/>
    </location>
</feature>
<dbReference type="Proteomes" id="UP000175829">
    <property type="component" value="Unassembled WGS sequence"/>
</dbReference>
<comment type="caution">
    <text evidence="3">The sequence shown here is derived from an EMBL/GenBank/DDBJ whole genome shotgun (WGS) entry which is preliminary data.</text>
</comment>
<evidence type="ECO:0000313" key="4">
    <source>
        <dbReference type="Proteomes" id="UP000175829"/>
    </source>
</evidence>
<feature type="compositionally biased region" description="Basic and acidic residues" evidence="1">
    <location>
        <begin position="34"/>
        <end position="51"/>
    </location>
</feature>
<feature type="transmembrane region" description="Helical" evidence="2">
    <location>
        <begin position="127"/>
        <end position="149"/>
    </location>
</feature>
<keyword evidence="2" id="KW-1133">Transmembrane helix</keyword>
<feature type="transmembrane region" description="Helical" evidence="2">
    <location>
        <begin position="186"/>
        <end position="211"/>
    </location>
</feature>
<proteinExistence type="predicted"/>
<dbReference type="AlphaFoldDB" id="A0A1E7K8E5"/>